<dbReference type="RefSeq" id="WP_139464860.1">
    <property type="nucleotide sequence ID" value="NZ_VDHJ01000003.1"/>
</dbReference>
<reference evidence="1 2" key="1">
    <citation type="submission" date="2019-06" db="EMBL/GenBank/DDBJ databases">
        <authorList>
            <person name="Li J."/>
        </authorList>
    </citation>
    <scope>NUCLEOTIDE SEQUENCE [LARGE SCALE GENOMIC DNA]</scope>
    <source>
        <strain evidence="1 2">LMG 28165</strain>
    </source>
</reference>
<proteinExistence type="predicted"/>
<dbReference type="AlphaFoldDB" id="A0A5C4U6F8"/>
<sequence length="66" mass="6706">MQTAVPLVGATQLLIFSAQSGDIFGFGGDHAWGVSVVDAVLFPPVALGVGRDPVECRADGGVDHPS</sequence>
<gene>
    <name evidence="1" type="ORF">FHE74_02440</name>
</gene>
<accession>A0A5C4U6F8</accession>
<keyword evidence="2" id="KW-1185">Reference proteome</keyword>
<evidence type="ECO:0000313" key="2">
    <source>
        <dbReference type="Proteomes" id="UP000312032"/>
    </source>
</evidence>
<dbReference type="EMBL" id="VDHJ01000003">
    <property type="protein sequence ID" value="TNL99235.1"/>
    <property type="molecule type" value="Genomic_DNA"/>
</dbReference>
<name>A0A5C4U6F8_9CORY</name>
<organism evidence="1 2">
    <name type="scientific">Corynebacterium tapiri</name>
    <dbReference type="NCBI Taxonomy" id="1448266"/>
    <lineage>
        <taxon>Bacteria</taxon>
        <taxon>Bacillati</taxon>
        <taxon>Actinomycetota</taxon>
        <taxon>Actinomycetes</taxon>
        <taxon>Mycobacteriales</taxon>
        <taxon>Corynebacteriaceae</taxon>
        <taxon>Corynebacterium</taxon>
    </lineage>
</organism>
<dbReference type="Proteomes" id="UP000312032">
    <property type="component" value="Unassembled WGS sequence"/>
</dbReference>
<evidence type="ECO:0000313" key="1">
    <source>
        <dbReference type="EMBL" id="TNL99235.1"/>
    </source>
</evidence>
<comment type="caution">
    <text evidence="1">The sequence shown here is derived from an EMBL/GenBank/DDBJ whole genome shotgun (WGS) entry which is preliminary data.</text>
</comment>
<protein>
    <submittedName>
        <fullName evidence="1">Uncharacterized protein</fullName>
    </submittedName>
</protein>
<dbReference type="OrthoDB" id="9803993at2"/>